<name>A0A9X3PKU1_9ACTN</name>
<accession>A0A9X3PKU1</accession>
<dbReference type="RefSeq" id="WP_270121247.1">
    <property type="nucleotide sequence ID" value="NZ_BAAAOM010000002.1"/>
</dbReference>
<evidence type="ECO:0000313" key="1">
    <source>
        <dbReference type="EMBL" id="MDA1384772.1"/>
    </source>
</evidence>
<protein>
    <submittedName>
        <fullName evidence="1">SUKH-3 domain-containing protein</fullName>
    </submittedName>
</protein>
<sequence length="165" mass="18418">MHAETFSRQTLDVLARSGWSVNRQFDIDRWVEELRLQGYDLSQVADSALRSFGGLEIMPSNEFGPNFSNDAPLIVDPILAGSGHRVLAEELERELGGSWYPFAEWLSGSSVFIRGDGWTVATGLEWIWELGTSLESAIEFAVRAHRPLVCLRVLRPGAKPWPSTS</sequence>
<evidence type="ECO:0000313" key="4">
    <source>
        <dbReference type="Proteomes" id="UP001183604"/>
    </source>
</evidence>
<dbReference type="Proteomes" id="UP001145799">
    <property type="component" value="Unassembled WGS sequence"/>
</dbReference>
<dbReference type="Proteomes" id="UP001183604">
    <property type="component" value="Unassembled WGS sequence"/>
</dbReference>
<dbReference type="EMBL" id="JAPZVQ010000003">
    <property type="protein sequence ID" value="MDA1384772.1"/>
    <property type="molecule type" value="Genomic_DNA"/>
</dbReference>
<dbReference type="EMBL" id="JAVDYD010000001">
    <property type="protein sequence ID" value="MDR7337775.1"/>
    <property type="molecule type" value="Genomic_DNA"/>
</dbReference>
<gene>
    <name evidence="2" type="ORF">J2S69_001494</name>
    <name evidence="1" type="ORF">O2L01_07240</name>
</gene>
<dbReference type="InterPro" id="IPR025850">
    <property type="entry name" value="SUKH-3"/>
</dbReference>
<organism evidence="1 3">
    <name type="scientific">Glycomyces lechevalierae</name>
    <dbReference type="NCBI Taxonomy" id="256034"/>
    <lineage>
        <taxon>Bacteria</taxon>
        <taxon>Bacillati</taxon>
        <taxon>Actinomycetota</taxon>
        <taxon>Actinomycetes</taxon>
        <taxon>Glycomycetales</taxon>
        <taxon>Glycomycetaceae</taxon>
        <taxon>Glycomyces</taxon>
    </lineage>
</organism>
<evidence type="ECO:0000313" key="2">
    <source>
        <dbReference type="EMBL" id="MDR7337775.1"/>
    </source>
</evidence>
<comment type="caution">
    <text evidence="1">The sequence shown here is derived from an EMBL/GenBank/DDBJ whole genome shotgun (WGS) entry which is preliminary data.</text>
</comment>
<proteinExistence type="predicted"/>
<evidence type="ECO:0000313" key="3">
    <source>
        <dbReference type="Proteomes" id="UP001145799"/>
    </source>
</evidence>
<keyword evidence="4" id="KW-1185">Reference proteome</keyword>
<reference evidence="1" key="1">
    <citation type="submission" date="2022-12" db="EMBL/GenBank/DDBJ databases">
        <title>Gycomyces niveus sp.nov., a novel actinomycete isolated from soil in Shouguang.</title>
        <authorList>
            <person name="Yang X."/>
        </authorList>
    </citation>
    <scope>NUCLEOTIDE SEQUENCE</scope>
    <source>
        <strain evidence="1">DSM 44724</strain>
    </source>
</reference>
<dbReference type="AlphaFoldDB" id="A0A9X3PKU1"/>
<dbReference type="Pfam" id="PF14433">
    <property type="entry name" value="SUKH-3"/>
    <property type="match status" value="1"/>
</dbReference>
<reference evidence="2 4" key="2">
    <citation type="submission" date="2023-07" db="EMBL/GenBank/DDBJ databases">
        <title>Sequencing the genomes of 1000 actinobacteria strains.</title>
        <authorList>
            <person name="Klenk H.-P."/>
        </authorList>
    </citation>
    <scope>NUCLEOTIDE SEQUENCE [LARGE SCALE GENOMIC DNA]</scope>
    <source>
        <strain evidence="2 4">DSM 44724</strain>
    </source>
</reference>